<dbReference type="AlphaFoldDB" id="G3AHH2"/>
<keyword evidence="9" id="KW-1185">Reference proteome</keyword>
<sequence length="153" mass="17053">MSTISRQVTRESLSPSPSIVQYKFPYNLIMKVSTSEPRDGLQSERTCLTFIRFATALFFTSLVILLNFRLDTPHASPRSGLSTVLAYLLLGLSLVVLVISGVNYFVTIKRYAKGKIDNFGFNNFWSMVAVTGVIVALLAINVTLLIEEYLIHA</sequence>
<evidence type="ECO:0000313" key="9">
    <source>
        <dbReference type="Proteomes" id="UP000000709"/>
    </source>
</evidence>
<dbReference type="EMBL" id="GL996500">
    <property type="protein sequence ID" value="EGW34137.1"/>
    <property type="molecule type" value="Genomic_DNA"/>
</dbReference>
<keyword evidence="3 6" id="KW-0812">Transmembrane</keyword>
<keyword evidence="2" id="KW-1003">Cell membrane</keyword>
<dbReference type="OMA" id="TFIRFAT"/>
<dbReference type="GO" id="GO:0005886">
    <property type="term" value="C:plasma membrane"/>
    <property type="evidence" value="ECO:0007669"/>
    <property type="project" value="UniProtKB-SubCell"/>
</dbReference>
<dbReference type="GeneID" id="18869869"/>
<evidence type="ECO:0000313" key="8">
    <source>
        <dbReference type="EMBL" id="EGW34137.1"/>
    </source>
</evidence>
<gene>
    <name evidence="8" type="ORF">SPAPADRAFT_135108</name>
</gene>
<dbReference type="HOGENOM" id="CLU_113391_0_0_1"/>
<evidence type="ECO:0000256" key="6">
    <source>
        <dbReference type="SAM" id="Phobius"/>
    </source>
</evidence>
<evidence type="ECO:0000256" key="2">
    <source>
        <dbReference type="ARBA" id="ARBA00022475"/>
    </source>
</evidence>
<name>G3AHH2_SPAPN</name>
<protein>
    <recommendedName>
        <fullName evidence="7">DUF202 domain-containing protein</fullName>
    </recommendedName>
</protein>
<dbReference type="InParanoid" id="G3AHH2"/>
<dbReference type="PANTHER" id="PTHR34187:SF2">
    <property type="entry name" value="DUF202 DOMAIN-CONTAINING PROTEIN"/>
    <property type="match status" value="1"/>
</dbReference>
<feature type="transmembrane region" description="Helical" evidence="6">
    <location>
        <begin position="47"/>
        <end position="66"/>
    </location>
</feature>
<evidence type="ECO:0000259" key="7">
    <source>
        <dbReference type="Pfam" id="PF02656"/>
    </source>
</evidence>
<dbReference type="KEGG" id="spaa:SPAPADRAFT_135108"/>
<dbReference type="Proteomes" id="UP000000709">
    <property type="component" value="Unassembled WGS sequence"/>
</dbReference>
<proteinExistence type="predicted"/>
<reference evidence="8 9" key="1">
    <citation type="journal article" date="2011" name="Proc. Natl. Acad. Sci. U.S.A.">
        <title>Comparative genomics of xylose-fermenting fungi for enhanced biofuel production.</title>
        <authorList>
            <person name="Wohlbach D.J."/>
            <person name="Kuo A."/>
            <person name="Sato T.K."/>
            <person name="Potts K.M."/>
            <person name="Salamov A.A."/>
            <person name="LaButti K.M."/>
            <person name="Sun H."/>
            <person name="Clum A."/>
            <person name="Pangilinan J.L."/>
            <person name="Lindquist E.A."/>
            <person name="Lucas S."/>
            <person name="Lapidus A."/>
            <person name="Jin M."/>
            <person name="Gunawan C."/>
            <person name="Balan V."/>
            <person name="Dale B.E."/>
            <person name="Jeffries T.W."/>
            <person name="Zinkel R."/>
            <person name="Barry K.W."/>
            <person name="Grigoriev I.V."/>
            <person name="Gasch A.P."/>
        </authorList>
    </citation>
    <scope>NUCLEOTIDE SEQUENCE [LARGE SCALE GENOMIC DNA]</scope>
    <source>
        <strain evidence="9">NRRL Y-27907 / 11-Y1</strain>
    </source>
</reference>
<organism evidence="9">
    <name type="scientific">Spathaspora passalidarum (strain NRRL Y-27907 / 11-Y1)</name>
    <dbReference type="NCBI Taxonomy" id="619300"/>
    <lineage>
        <taxon>Eukaryota</taxon>
        <taxon>Fungi</taxon>
        <taxon>Dikarya</taxon>
        <taxon>Ascomycota</taxon>
        <taxon>Saccharomycotina</taxon>
        <taxon>Pichiomycetes</taxon>
        <taxon>Debaryomycetaceae</taxon>
        <taxon>Spathaspora</taxon>
    </lineage>
</organism>
<feature type="domain" description="DUF202" evidence="7">
    <location>
        <begin position="38"/>
        <end position="109"/>
    </location>
</feature>
<dbReference type="Pfam" id="PF02656">
    <property type="entry name" value="DUF202"/>
    <property type="match status" value="1"/>
</dbReference>
<evidence type="ECO:0000256" key="5">
    <source>
        <dbReference type="ARBA" id="ARBA00023136"/>
    </source>
</evidence>
<dbReference type="RefSeq" id="XP_007373721.1">
    <property type="nucleotide sequence ID" value="XM_007373659.1"/>
</dbReference>
<feature type="transmembrane region" description="Helical" evidence="6">
    <location>
        <begin position="127"/>
        <end position="146"/>
    </location>
</feature>
<dbReference type="PANTHER" id="PTHR34187">
    <property type="entry name" value="FGR18P"/>
    <property type="match status" value="1"/>
</dbReference>
<evidence type="ECO:0000256" key="3">
    <source>
        <dbReference type="ARBA" id="ARBA00022692"/>
    </source>
</evidence>
<dbReference type="OrthoDB" id="10261904at2759"/>
<feature type="transmembrane region" description="Helical" evidence="6">
    <location>
        <begin position="86"/>
        <end position="106"/>
    </location>
</feature>
<evidence type="ECO:0000256" key="1">
    <source>
        <dbReference type="ARBA" id="ARBA00004651"/>
    </source>
</evidence>
<dbReference type="eggNOG" id="ENOG502SF8V">
    <property type="taxonomic scope" value="Eukaryota"/>
</dbReference>
<evidence type="ECO:0000256" key="4">
    <source>
        <dbReference type="ARBA" id="ARBA00022989"/>
    </source>
</evidence>
<keyword evidence="4 6" id="KW-1133">Transmembrane helix</keyword>
<comment type="subcellular location">
    <subcellularLocation>
        <location evidence="1">Cell membrane</location>
        <topology evidence="1">Multi-pass membrane protein</topology>
    </subcellularLocation>
</comment>
<keyword evidence="5 6" id="KW-0472">Membrane</keyword>
<dbReference type="InterPro" id="IPR003807">
    <property type="entry name" value="DUF202"/>
</dbReference>
<dbReference type="InterPro" id="IPR052053">
    <property type="entry name" value="IM_YidH-like"/>
</dbReference>
<accession>G3AHH2</accession>